<reference evidence="3" key="1">
    <citation type="submission" date="2013-10" db="EMBL/GenBank/DDBJ databases">
        <title>Genome sequencing of Onchocerca volvulus.</title>
        <authorList>
            <person name="Cotton J."/>
            <person name="Tsai J."/>
            <person name="Stanley E."/>
            <person name="Tracey A."/>
            <person name="Holroyd N."/>
            <person name="Lustigman S."/>
            <person name="Berriman M."/>
        </authorList>
    </citation>
    <scope>NUCLEOTIDE SEQUENCE</scope>
</reference>
<sequence length="83" mass="9559">MVYKIATSCLFHYLLLFTAKLCFPRVLSKSSAHSMTTYLWSMAVDMGMMDMAKDQFNIVNQFKQLYFNPSVDQAIDDNSMITV</sequence>
<accession>A0A8R1TU70</accession>
<protein>
    <submittedName>
        <fullName evidence="2">Uncharacterized protein</fullName>
    </submittedName>
</protein>
<reference evidence="2" key="2">
    <citation type="submission" date="2022-06" db="UniProtKB">
        <authorList>
            <consortium name="EnsemblMetazoa"/>
        </authorList>
    </citation>
    <scope>IDENTIFICATION</scope>
</reference>
<feature type="chain" id="PRO_5035934693" evidence="1">
    <location>
        <begin position="29"/>
        <end position="83"/>
    </location>
</feature>
<evidence type="ECO:0000313" key="3">
    <source>
        <dbReference type="Proteomes" id="UP000024404"/>
    </source>
</evidence>
<name>A0A8R1TU70_ONCVO</name>
<dbReference type="AlphaFoldDB" id="A0A8R1TU70"/>
<feature type="signal peptide" evidence="1">
    <location>
        <begin position="1"/>
        <end position="28"/>
    </location>
</feature>
<proteinExistence type="predicted"/>
<keyword evidence="1" id="KW-0732">Signal</keyword>
<dbReference type="EnsemblMetazoa" id="OVOC4609.1">
    <property type="protein sequence ID" value="OVOC4609.1"/>
    <property type="gene ID" value="WBGene00241418"/>
</dbReference>
<evidence type="ECO:0000256" key="1">
    <source>
        <dbReference type="SAM" id="SignalP"/>
    </source>
</evidence>
<keyword evidence="3" id="KW-1185">Reference proteome</keyword>
<dbReference type="EMBL" id="CMVM020000142">
    <property type="status" value="NOT_ANNOTATED_CDS"/>
    <property type="molecule type" value="Genomic_DNA"/>
</dbReference>
<evidence type="ECO:0000313" key="2">
    <source>
        <dbReference type="EnsemblMetazoa" id="OVOC4609.1"/>
    </source>
</evidence>
<organism evidence="2 3">
    <name type="scientific">Onchocerca volvulus</name>
    <dbReference type="NCBI Taxonomy" id="6282"/>
    <lineage>
        <taxon>Eukaryota</taxon>
        <taxon>Metazoa</taxon>
        <taxon>Ecdysozoa</taxon>
        <taxon>Nematoda</taxon>
        <taxon>Chromadorea</taxon>
        <taxon>Rhabditida</taxon>
        <taxon>Spirurina</taxon>
        <taxon>Spiruromorpha</taxon>
        <taxon>Filarioidea</taxon>
        <taxon>Onchocercidae</taxon>
        <taxon>Onchocerca</taxon>
    </lineage>
</organism>
<dbReference type="Proteomes" id="UP000024404">
    <property type="component" value="Unassembled WGS sequence"/>
</dbReference>